<evidence type="ECO:0000256" key="4">
    <source>
        <dbReference type="ARBA" id="ARBA00023065"/>
    </source>
</evidence>
<protein>
    <submittedName>
        <fullName evidence="7">Vacuolar ATP synthase subunit G, putative</fullName>
    </submittedName>
</protein>
<dbReference type="AlphaFoldDB" id="A0A0A1UC77"/>
<evidence type="ECO:0000313" key="8">
    <source>
        <dbReference type="Proteomes" id="UP000014680"/>
    </source>
</evidence>
<proteinExistence type="inferred from homology"/>
<evidence type="ECO:0000313" key="7">
    <source>
        <dbReference type="EMBL" id="ELP89869.1"/>
    </source>
</evidence>
<dbReference type="GO" id="GO:0000221">
    <property type="term" value="C:vacuolar proton-transporting V-type ATPase, V1 domain"/>
    <property type="evidence" value="ECO:0007669"/>
    <property type="project" value="TreeGrafter"/>
</dbReference>
<dbReference type="GeneID" id="14888855"/>
<evidence type="ECO:0000256" key="5">
    <source>
        <dbReference type="SAM" id="Coils"/>
    </source>
</evidence>
<dbReference type="Gene3D" id="1.20.5.2950">
    <property type="match status" value="1"/>
</dbReference>
<dbReference type="KEGG" id="eiv:EIN_461750"/>
<dbReference type="PANTHER" id="PTHR12713">
    <property type="entry name" value="VACUOLAR ATP SYNTHASE SUBUNIT G"/>
    <property type="match status" value="1"/>
</dbReference>
<dbReference type="Proteomes" id="UP000014680">
    <property type="component" value="Unassembled WGS sequence"/>
</dbReference>
<keyword evidence="2" id="KW-0813">Transport</keyword>
<feature type="coiled-coil region" evidence="5">
    <location>
        <begin position="60"/>
        <end position="109"/>
    </location>
</feature>
<dbReference type="GO" id="GO:0016887">
    <property type="term" value="F:ATP hydrolysis activity"/>
    <property type="evidence" value="ECO:0007669"/>
    <property type="project" value="TreeGrafter"/>
</dbReference>
<dbReference type="RefSeq" id="XP_004256640.1">
    <property type="nucleotide sequence ID" value="XM_004256592.1"/>
</dbReference>
<keyword evidence="8" id="KW-1185">Reference proteome</keyword>
<evidence type="ECO:0000256" key="3">
    <source>
        <dbReference type="ARBA" id="ARBA00022781"/>
    </source>
</evidence>
<evidence type="ECO:0000256" key="1">
    <source>
        <dbReference type="ARBA" id="ARBA00010066"/>
    </source>
</evidence>
<feature type="compositionally biased region" description="Basic residues" evidence="6">
    <location>
        <begin position="14"/>
        <end position="43"/>
    </location>
</feature>
<accession>A0A0A1UC77</accession>
<reference evidence="7 8" key="1">
    <citation type="submission" date="2012-10" db="EMBL/GenBank/DDBJ databases">
        <authorList>
            <person name="Zafar N."/>
            <person name="Inman J."/>
            <person name="Hall N."/>
            <person name="Lorenzi H."/>
            <person name="Caler E."/>
        </authorList>
    </citation>
    <scope>NUCLEOTIDE SEQUENCE [LARGE SCALE GENOMIC DNA]</scope>
    <source>
        <strain evidence="7 8">IP1</strain>
    </source>
</reference>
<organism evidence="7 8">
    <name type="scientific">Entamoeba invadens IP1</name>
    <dbReference type="NCBI Taxonomy" id="370355"/>
    <lineage>
        <taxon>Eukaryota</taxon>
        <taxon>Amoebozoa</taxon>
        <taxon>Evosea</taxon>
        <taxon>Archamoebae</taxon>
        <taxon>Mastigamoebida</taxon>
        <taxon>Entamoebidae</taxon>
        <taxon>Entamoeba</taxon>
    </lineage>
</organism>
<comment type="similarity">
    <text evidence="1">Belongs to the V-ATPase G subunit family.</text>
</comment>
<dbReference type="OrthoDB" id="30500at2759"/>
<evidence type="ECO:0000256" key="2">
    <source>
        <dbReference type="ARBA" id="ARBA00022448"/>
    </source>
</evidence>
<evidence type="ECO:0000256" key="6">
    <source>
        <dbReference type="SAM" id="MobiDB-lite"/>
    </source>
</evidence>
<dbReference type="GO" id="GO:0046961">
    <property type="term" value="F:proton-transporting ATPase activity, rotational mechanism"/>
    <property type="evidence" value="ECO:0007669"/>
    <property type="project" value="InterPro"/>
</dbReference>
<dbReference type="PANTHER" id="PTHR12713:SF11">
    <property type="entry name" value="V-TYPE PROTON ATPASE SUBUNIT G"/>
    <property type="match status" value="1"/>
</dbReference>
<name>A0A0A1UC77_ENTIV</name>
<keyword evidence="5" id="KW-0175">Coiled coil</keyword>
<keyword evidence="3" id="KW-0375">Hydrogen ion transport</keyword>
<dbReference type="InterPro" id="IPR005124">
    <property type="entry name" value="V-ATPase_G"/>
</dbReference>
<dbReference type="Pfam" id="PF03179">
    <property type="entry name" value="V-ATPase_G"/>
    <property type="match status" value="1"/>
</dbReference>
<keyword evidence="4" id="KW-0406">Ion transport</keyword>
<feature type="region of interest" description="Disordered" evidence="6">
    <location>
        <begin position="1"/>
        <end position="58"/>
    </location>
</feature>
<dbReference type="EMBL" id="KB206565">
    <property type="protein sequence ID" value="ELP89869.1"/>
    <property type="molecule type" value="Genomic_DNA"/>
</dbReference>
<sequence>MNNNKPATYLGYGHRTHHTKMSPRKNKQKNVQKEKKTTRRKLKSGMSRKEGQNEDSNAGLKMLMEAEEEAKKVIEMAKAEKVQKLAQSREEAKARVAKMRAEKDDEFKKYLETHNTDLDAQTQSLQVETAQKIQLIASDFEKNKEEAANMLTAIVLNVQ</sequence>
<dbReference type="VEuPathDB" id="AmoebaDB:EIN_461750"/>
<gene>
    <name evidence="7" type="ORF">EIN_461750</name>
</gene>